<dbReference type="Proteomes" id="UP000799766">
    <property type="component" value="Unassembled WGS sequence"/>
</dbReference>
<dbReference type="InterPro" id="IPR050791">
    <property type="entry name" value="Aldo-Keto_reductase"/>
</dbReference>
<dbReference type="AlphaFoldDB" id="A0A6A6NL17"/>
<gene>
    <name evidence="3" type="ORF">BDY21DRAFT_359366</name>
</gene>
<dbReference type="SUPFAM" id="SSF51430">
    <property type="entry name" value="NAD(P)-linked oxidoreductase"/>
    <property type="match status" value="1"/>
</dbReference>
<dbReference type="Gene3D" id="3.20.20.100">
    <property type="entry name" value="NADP-dependent oxidoreductase domain"/>
    <property type="match status" value="1"/>
</dbReference>
<reference evidence="3" key="1">
    <citation type="journal article" date="2020" name="Stud. Mycol.">
        <title>101 Dothideomycetes genomes: a test case for predicting lifestyles and emergence of pathogens.</title>
        <authorList>
            <person name="Haridas S."/>
            <person name="Albert R."/>
            <person name="Binder M."/>
            <person name="Bloem J."/>
            <person name="Labutti K."/>
            <person name="Salamov A."/>
            <person name="Andreopoulos B."/>
            <person name="Baker S."/>
            <person name="Barry K."/>
            <person name="Bills G."/>
            <person name="Bluhm B."/>
            <person name="Cannon C."/>
            <person name="Castanera R."/>
            <person name="Culley D."/>
            <person name="Daum C."/>
            <person name="Ezra D."/>
            <person name="Gonzalez J."/>
            <person name="Henrissat B."/>
            <person name="Kuo A."/>
            <person name="Liang C."/>
            <person name="Lipzen A."/>
            <person name="Lutzoni F."/>
            <person name="Magnuson J."/>
            <person name="Mondo S."/>
            <person name="Nolan M."/>
            <person name="Ohm R."/>
            <person name="Pangilinan J."/>
            <person name="Park H.-J."/>
            <person name="Ramirez L."/>
            <person name="Alfaro M."/>
            <person name="Sun H."/>
            <person name="Tritt A."/>
            <person name="Yoshinaga Y."/>
            <person name="Zwiers L.-H."/>
            <person name="Turgeon B."/>
            <person name="Goodwin S."/>
            <person name="Spatafora J."/>
            <person name="Crous P."/>
            <person name="Grigoriev I."/>
        </authorList>
    </citation>
    <scope>NUCLEOTIDE SEQUENCE</scope>
    <source>
        <strain evidence="3">ATCC 16933</strain>
    </source>
</reference>
<evidence type="ECO:0000313" key="3">
    <source>
        <dbReference type="EMBL" id="KAF2452401.1"/>
    </source>
</evidence>
<keyword evidence="1" id="KW-0560">Oxidoreductase</keyword>
<dbReference type="OrthoDB" id="37537at2759"/>
<dbReference type="InterPro" id="IPR023210">
    <property type="entry name" value="NADP_OxRdtase_dom"/>
</dbReference>
<evidence type="ECO:0000256" key="1">
    <source>
        <dbReference type="ARBA" id="ARBA00023002"/>
    </source>
</evidence>
<dbReference type="CDD" id="cd19077">
    <property type="entry name" value="AKR_AKR8A1-2"/>
    <property type="match status" value="1"/>
</dbReference>
<keyword evidence="4" id="KW-1185">Reference proteome</keyword>
<dbReference type="GO" id="GO:0005737">
    <property type="term" value="C:cytoplasm"/>
    <property type="evidence" value="ECO:0007669"/>
    <property type="project" value="TreeGrafter"/>
</dbReference>
<dbReference type="PANTHER" id="PTHR43625">
    <property type="entry name" value="AFLATOXIN B1 ALDEHYDE REDUCTASE"/>
    <property type="match status" value="1"/>
</dbReference>
<sequence length="330" mass="35263">MPQVLGKEVGPTGFGLMGMTWRANPQPFEKSIATMRRAVELGANAWNGGEIYGTPEKNSLHLLRDYFARYPEDADKVVLCIKGATKPGQMAPDGSPENVARSINECVRLLGGAKKLDLFECARVDPGTPIETTIAAIAEHVRAGKVGGISLSEVSAATIRRAAAVHPIAAVEVEVSLFSPDIFQNGVAAACAELGIPIFAYSPMCRGFLTGEVRRPEDIPEGDVRHHMPRFQGDAFYENLKLVAGIEKIAAAKGCKPSQVALAWVRAQSGRNGNPTIIPIPGTLSIPRLEENMAHVDLTEQEIADLDQFVKNIEVVGGRYGGPGAALMNG</sequence>
<dbReference type="EMBL" id="MU001710">
    <property type="protein sequence ID" value="KAF2452401.1"/>
    <property type="molecule type" value="Genomic_DNA"/>
</dbReference>
<organism evidence="3 4">
    <name type="scientific">Lineolata rhizophorae</name>
    <dbReference type="NCBI Taxonomy" id="578093"/>
    <lineage>
        <taxon>Eukaryota</taxon>
        <taxon>Fungi</taxon>
        <taxon>Dikarya</taxon>
        <taxon>Ascomycota</taxon>
        <taxon>Pezizomycotina</taxon>
        <taxon>Dothideomycetes</taxon>
        <taxon>Dothideomycetes incertae sedis</taxon>
        <taxon>Lineolatales</taxon>
        <taxon>Lineolataceae</taxon>
        <taxon>Lineolata</taxon>
    </lineage>
</organism>
<proteinExistence type="predicted"/>
<evidence type="ECO:0000313" key="4">
    <source>
        <dbReference type="Proteomes" id="UP000799766"/>
    </source>
</evidence>
<protein>
    <submittedName>
        <fullName evidence="3">NADP-dependent oxidoreductase domain-containing protein</fullName>
    </submittedName>
</protein>
<accession>A0A6A6NL17</accession>
<evidence type="ECO:0000259" key="2">
    <source>
        <dbReference type="Pfam" id="PF00248"/>
    </source>
</evidence>
<dbReference type="Pfam" id="PF00248">
    <property type="entry name" value="Aldo_ket_red"/>
    <property type="match status" value="1"/>
</dbReference>
<name>A0A6A6NL17_9PEZI</name>
<dbReference type="GO" id="GO:0016491">
    <property type="term" value="F:oxidoreductase activity"/>
    <property type="evidence" value="ECO:0007669"/>
    <property type="project" value="UniProtKB-KW"/>
</dbReference>
<dbReference type="PANTHER" id="PTHR43625:SF78">
    <property type="entry name" value="PYRIDOXAL REDUCTASE-RELATED"/>
    <property type="match status" value="1"/>
</dbReference>
<dbReference type="InterPro" id="IPR036812">
    <property type="entry name" value="NAD(P)_OxRdtase_dom_sf"/>
</dbReference>
<feature type="domain" description="NADP-dependent oxidoreductase" evidence="2">
    <location>
        <begin position="13"/>
        <end position="309"/>
    </location>
</feature>